<dbReference type="InterPro" id="IPR001387">
    <property type="entry name" value="Cro/C1-type_HTH"/>
</dbReference>
<keyword evidence="3" id="KW-1185">Reference proteome</keyword>
<dbReference type="Pfam" id="PF19054">
    <property type="entry name" value="DUF5753"/>
    <property type="match status" value="1"/>
</dbReference>
<dbReference type="SUPFAM" id="SSF47413">
    <property type="entry name" value="lambda repressor-like DNA-binding domains"/>
    <property type="match status" value="1"/>
</dbReference>
<name>A0ABP8PSE9_9ACTN</name>
<reference evidence="3" key="1">
    <citation type="journal article" date="2019" name="Int. J. Syst. Evol. Microbiol.">
        <title>The Global Catalogue of Microorganisms (GCM) 10K type strain sequencing project: providing services to taxonomists for standard genome sequencing and annotation.</title>
        <authorList>
            <consortium name="The Broad Institute Genomics Platform"/>
            <consortium name="The Broad Institute Genome Sequencing Center for Infectious Disease"/>
            <person name="Wu L."/>
            <person name="Ma J."/>
        </authorList>
    </citation>
    <scope>NUCLEOTIDE SEQUENCE [LARGE SCALE GENOMIC DNA]</scope>
    <source>
        <strain evidence="3">JCM 17933</strain>
    </source>
</reference>
<evidence type="ECO:0000313" key="2">
    <source>
        <dbReference type="EMBL" id="GAA4491567.1"/>
    </source>
</evidence>
<dbReference type="EMBL" id="BAABHF010000016">
    <property type="protein sequence ID" value="GAA4491567.1"/>
    <property type="molecule type" value="Genomic_DNA"/>
</dbReference>
<dbReference type="InterPro" id="IPR043917">
    <property type="entry name" value="DUF5753"/>
</dbReference>
<dbReference type="CDD" id="cd00093">
    <property type="entry name" value="HTH_XRE"/>
    <property type="match status" value="1"/>
</dbReference>
<dbReference type="Gene3D" id="1.10.260.40">
    <property type="entry name" value="lambda repressor-like DNA-binding domains"/>
    <property type="match status" value="1"/>
</dbReference>
<dbReference type="PROSITE" id="PS50943">
    <property type="entry name" value="HTH_CROC1"/>
    <property type="match status" value="1"/>
</dbReference>
<dbReference type="InterPro" id="IPR010982">
    <property type="entry name" value="Lambda_DNA-bd_dom_sf"/>
</dbReference>
<dbReference type="SMART" id="SM00530">
    <property type="entry name" value="HTH_XRE"/>
    <property type="match status" value="1"/>
</dbReference>
<feature type="domain" description="HTH cro/C1-type" evidence="1">
    <location>
        <begin position="10"/>
        <end position="40"/>
    </location>
</feature>
<gene>
    <name evidence="2" type="ORF">GCM10023191_025760</name>
</gene>
<proteinExistence type="predicted"/>
<accession>A0ABP8PSE9</accession>
<evidence type="ECO:0000259" key="1">
    <source>
        <dbReference type="PROSITE" id="PS50943"/>
    </source>
</evidence>
<dbReference type="Proteomes" id="UP001500503">
    <property type="component" value="Unassembled WGS sequence"/>
</dbReference>
<sequence length="275" mass="31022">MRERRLAAELRRLRESSAVTLEEAAERLGWSKTKLSRIENVLRRVAVPEVQGLLDLYGVAGGRRDALIAFARTARQRDWWDTEPLRTDYATYIGLEAESEALSCYSMGVIHGLLQTEEYARHVIRAALMRFKPPAEVDRRVAVRAARQAVLTERAQPLRFWSIIDEAVLDREIGGKQVMQAQYERLLELAELPNVMLQVMPASVGAHPGVIGSFSILQFPEQYFPNVVYVESMTGALYIEDEGQVHTHTLAFEQMQATALSPDDSTALLARRVGR</sequence>
<organism evidence="2 3">
    <name type="scientific">Actinoallomurus oryzae</name>
    <dbReference type="NCBI Taxonomy" id="502180"/>
    <lineage>
        <taxon>Bacteria</taxon>
        <taxon>Bacillati</taxon>
        <taxon>Actinomycetota</taxon>
        <taxon>Actinomycetes</taxon>
        <taxon>Streptosporangiales</taxon>
        <taxon>Thermomonosporaceae</taxon>
        <taxon>Actinoallomurus</taxon>
    </lineage>
</organism>
<protein>
    <submittedName>
        <fullName evidence="2">Helix-turn-helix transcriptional regulator</fullName>
    </submittedName>
</protein>
<evidence type="ECO:0000313" key="3">
    <source>
        <dbReference type="Proteomes" id="UP001500503"/>
    </source>
</evidence>
<comment type="caution">
    <text evidence="2">The sequence shown here is derived from an EMBL/GenBank/DDBJ whole genome shotgun (WGS) entry which is preliminary data.</text>
</comment>
<dbReference type="Pfam" id="PF13560">
    <property type="entry name" value="HTH_31"/>
    <property type="match status" value="1"/>
</dbReference>